<dbReference type="PANTHER" id="PTHR10977">
    <property type="entry name" value="DIPHOSPHOMEVALONATE DECARBOXYLASE"/>
    <property type="match status" value="1"/>
</dbReference>
<dbReference type="RefSeq" id="WP_067980341.1">
    <property type="nucleotide sequence ID" value="NZ_CP014163.1"/>
</dbReference>
<accession>A0A109RI23</accession>
<dbReference type="Gene3D" id="3.30.230.10">
    <property type="match status" value="1"/>
</dbReference>
<reference evidence="10 11" key="1">
    <citation type="journal article" date="2016" name="Genome Announc.">
        <title>Complete Genome Sequences of Aerococcus christensenii CCUG 28831T, Aerococcus sanguinicola CCUG 43001T, Aerococcus urinae CCUG 36881T, Aerococcus urinaeequi CCUG 28094T, Aerococcus urinaehominis CCUG 42038 BT, and Aerococcus viridans CCUG 4311T.</title>
        <authorList>
            <person name="Carkaci D."/>
            <person name="Dargis R."/>
            <person name="Nielsen X.C."/>
            <person name="Skovgaard O."/>
            <person name="Fuursted K."/>
            <person name="Christensen J.J."/>
        </authorList>
    </citation>
    <scope>NUCLEOTIDE SEQUENCE [LARGE SCALE GENOMIC DNA]</scope>
    <source>
        <strain evidence="10 11">CCUG42038B</strain>
    </source>
</reference>
<dbReference type="GO" id="GO:0005524">
    <property type="term" value="F:ATP binding"/>
    <property type="evidence" value="ECO:0007669"/>
    <property type="project" value="UniProtKB-KW"/>
</dbReference>
<evidence type="ECO:0000256" key="4">
    <source>
        <dbReference type="ARBA" id="ARBA00022741"/>
    </source>
</evidence>
<dbReference type="Proteomes" id="UP000062260">
    <property type="component" value="Chromosome"/>
</dbReference>
<evidence type="ECO:0000256" key="2">
    <source>
        <dbReference type="ARBA" id="ARBA00012296"/>
    </source>
</evidence>
<dbReference type="AlphaFoldDB" id="A0A109RI23"/>
<keyword evidence="3" id="KW-0444">Lipid biosynthesis</keyword>
<evidence type="ECO:0000259" key="8">
    <source>
        <dbReference type="Pfam" id="PF18376"/>
    </source>
</evidence>
<dbReference type="GO" id="GO:0004163">
    <property type="term" value="F:diphosphomevalonate decarboxylase activity"/>
    <property type="evidence" value="ECO:0007669"/>
    <property type="project" value="UniProtKB-EC"/>
</dbReference>
<dbReference type="InterPro" id="IPR053859">
    <property type="entry name" value="MVD-like_N"/>
</dbReference>
<dbReference type="PIRSF" id="PIRSF015950">
    <property type="entry name" value="Mev_P_decrbx"/>
    <property type="match status" value="1"/>
</dbReference>
<dbReference type="OrthoDB" id="5498344at2"/>
<dbReference type="SUPFAM" id="SSF54211">
    <property type="entry name" value="Ribosomal protein S5 domain 2-like"/>
    <property type="match status" value="1"/>
</dbReference>
<dbReference type="NCBIfam" id="TIGR01240">
    <property type="entry name" value="mevDPdecarb"/>
    <property type="match status" value="1"/>
</dbReference>
<dbReference type="PANTHER" id="PTHR10977:SF3">
    <property type="entry name" value="DIPHOSPHOMEVALONATE DECARBOXYLASE"/>
    <property type="match status" value="1"/>
</dbReference>
<dbReference type="KEGG" id="auh:AWM75_07515"/>
<evidence type="ECO:0000313" key="10">
    <source>
        <dbReference type="EMBL" id="AMB99821.1"/>
    </source>
</evidence>
<evidence type="ECO:0000256" key="1">
    <source>
        <dbReference type="ARBA" id="ARBA00008831"/>
    </source>
</evidence>
<sequence>MTAHTAICKAHTNIALIKYWGKRDESLFLPMTSSLSLTLDGLYTVTKVTFDPDLGQDRFDLNGQGQGQAETDKISRFLDLFRTEAQCDWPAYVQSYNFVPTAAGLASSASAFAALAGACRQALKLDMSDQVLSTFARRGSGSATRSVFGGFVEWQAGVSSETSFAKPLDDGDWDIGMVIVALNTNKKQISSRTGMKLTMATSPYYQLWPQIVAQDLAAMHRALAQRDFDQIGRLAEANAMRMHASMLAADPPFSYFEPATMALIKQIQTWRQAGWSIYYTMDAGPNVKILCRKSQMQDLAQLLADFMPDAQIITSQAGPGLSYLSPDQWKEIQDAQSNRN</sequence>
<dbReference type="InterPro" id="IPR014721">
    <property type="entry name" value="Ribsml_uS5_D2-typ_fold_subgr"/>
</dbReference>
<keyword evidence="5" id="KW-0067">ATP-binding</keyword>
<keyword evidence="11" id="KW-1185">Reference proteome</keyword>
<dbReference type="EC" id="4.1.1.33" evidence="2"/>
<dbReference type="InterPro" id="IPR036554">
    <property type="entry name" value="GHMP_kinase_C_sf"/>
</dbReference>
<dbReference type="Pfam" id="PF22700">
    <property type="entry name" value="MVD-like_N"/>
    <property type="match status" value="1"/>
</dbReference>
<evidence type="ECO:0000256" key="7">
    <source>
        <dbReference type="ARBA" id="ARBA00023239"/>
    </source>
</evidence>
<keyword evidence="7" id="KW-0456">Lyase</keyword>
<proteinExistence type="inferred from homology"/>
<name>A0A109RI23_9LACT</name>
<dbReference type="GO" id="GO:0005829">
    <property type="term" value="C:cytosol"/>
    <property type="evidence" value="ECO:0007669"/>
    <property type="project" value="InterPro"/>
</dbReference>
<dbReference type="Pfam" id="PF18376">
    <property type="entry name" value="MDD_C"/>
    <property type="match status" value="1"/>
</dbReference>
<feature type="domain" description="Mvd1 C-terminal" evidence="8">
    <location>
        <begin position="178"/>
        <end position="315"/>
    </location>
</feature>
<dbReference type="InterPro" id="IPR029765">
    <property type="entry name" value="Mev_diP_decarb"/>
</dbReference>
<keyword evidence="6" id="KW-0443">Lipid metabolism</keyword>
<dbReference type="InterPro" id="IPR005935">
    <property type="entry name" value="Mev_decarb"/>
</dbReference>
<evidence type="ECO:0000256" key="6">
    <source>
        <dbReference type="ARBA" id="ARBA00023098"/>
    </source>
</evidence>
<comment type="similarity">
    <text evidence="1">Belongs to the diphosphomevalonate decarboxylase family.</text>
</comment>
<evidence type="ECO:0000256" key="3">
    <source>
        <dbReference type="ARBA" id="ARBA00022516"/>
    </source>
</evidence>
<protein>
    <recommendedName>
        <fullName evidence="2">diphosphomevalonate decarboxylase</fullName>
        <ecNumber evidence="2">4.1.1.33</ecNumber>
    </recommendedName>
</protein>
<dbReference type="GO" id="GO:0019287">
    <property type="term" value="P:isopentenyl diphosphate biosynthetic process, mevalonate pathway"/>
    <property type="evidence" value="ECO:0007669"/>
    <property type="project" value="InterPro"/>
</dbReference>
<dbReference type="Gene3D" id="3.30.70.890">
    <property type="entry name" value="GHMP kinase, C-terminal domain"/>
    <property type="match status" value="1"/>
</dbReference>
<gene>
    <name evidence="10" type="ORF">AWM75_07515</name>
</gene>
<dbReference type="STRING" id="128944.AWM75_07515"/>
<reference evidence="11" key="2">
    <citation type="submission" date="2016-01" db="EMBL/GenBank/DDBJ databases">
        <title>Six Aerococcus type strain genome sequencing and assembly using PacBio and Illumina Hiseq.</title>
        <authorList>
            <person name="Carkaci D."/>
            <person name="Dargis R."/>
            <person name="Nielsen X.C."/>
            <person name="Skovgaard O."/>
            <person name="Fuursted K."/>
            <person name="Christensen J.J."/>
        </authorList>
    </citation>
    <scope>NUCLEOTIDE SEQUENCE [LARGE SCALE GENOMIC DNA]</scope>
    <source>
        <strain evidence="11">CCUG42038B</strain>
    </source>
</reference>
<feature type="domain" description="Diphosphomevalonate decarboxylase-like N-terminal" evidence="9">
    <location>
        <begin position="10"/>
        <end position="165"/>
    </location>
</feature>
<organism evidence="10 11">
    <name type="scientific">Aerococcus urinaehominis</name>
    <dbReference type="NCBI Taxonomy" id="128944"/>
    <lineage>
        <taxon>Bacteria</taxon>
        <taxon>Bacillati</taxon>
        <taxon>Bacillota</taxon>
        <taxon>Bacilli</taxon>
        <taxon>Lactobacillales</taxon>
        <taxon>Aerococcaceae</taxon>
        <taxon>Aerococcus</taxon>
    </lineage>
</organism>
<dbReference type="InterPro" id="IPR041431">
    <property type="entry name" value="Mvd1_C"/>
</dbReference>
<evidence type="ECO:0000259" key="9">
    <source>
        <dbReference type="Pfam" id="PF22700"/>
    </source>
</evidence>
<evidence type="ECO:0000256" key="5">
    <source>
        <dbReference type="ARBA" id="ARBA00022840"/>
    </source>
</evidence>
<dbReference type="InterPro" id="IPR020568">
    <property type="entry name" value="Ribosomal_Su5_D2-typ_SF"/>
</dbReference>
<dbReference type="SUPFAM" id="SSF55060">
    <property type="entry name" value="GHMP Kinase, C-terminal domain"/>
    <property type="match status" value="1"/>
</dbReference>
<dbReference type="EMBL" id="CP014163">
    <property type="protein sequence ID" value="AMB99821.1"/>
    <property type="molecule type" value="Genomic_DNA"/>
</dbReference>
<keyword evidence="4" id="KW-0547">Nucleotide-binding</keyword>
<dbReference type="FunFam" id="3.30.230.10:FF:000072">
    <property type="entry name" value="Diphosphomevalonate decarboxylase"/>
    <property type="match status" value="1"/>
</dbReference>
<evidence type="ECO:0000313" key="11">
    <source>
        <dbReference type="Proteomes" id="UP000062260"/>
    </source>
</evidence>